<feature type="compositionally biased region" description="Basic and acidic residues" evidence="1">
    <location>
        <begin position="7"/>
        <end position="20"/>
    </location>
</feature>
<dbReference type="EMBL" id="JBJJXI010000173">
    <property type="protein sequence ID" value="KAL3384407.1"/>
    <property type="molecule type" value="Genomic_DNA"/>
</dbReference>
<organism evidence="2 3">
    <name type="scientific">Trichogramma kaykai</name>
    <dbReference type="NCBI Taxonomy" id="54128"/>
    <lineage>
        <taxon>Eukaryota</taxon>
        <taxon>Metazoa</taxon>
        <taxon>Ecdysozoa</taxon>
        <taxon>Arthropoda</taxon>
        <taxon>Hexapoda</taxon>
        <taxon>Insecta</taxon>
        <taxon>Pterygota</taxon>
        <taxon>Neoptera</taxon>
        <taxon>Endopterygota</taxon>
        <taxon>Hymenoptera</taxon>
        <taxon>Apocrita</taxon>
        <taxon>Proctotrupomorpha</taxon>
        <taxon>Chalcidoidea</taxon>
        <taxon>Trichogrammatidae</taxon>
        <taxon>Trichogramma</taxon>
    </lineage>
</organism>
<dbReference type="AlphaFoldDB" id="A0ABD2VV34"/>
<comment type="caution">
    <text evidence="2">The sequence shown here is derived from an EMBL/GenBank/DDBJ whole genome shotgun (WGS) entry which is preliminary data.</text>
</comment>
<keyword evidence="3" id="KW-1185">Reference proteome</keyword>
<sequence>MMTQIRSPRDGRADARKREKVASVARRRADAVQVYEARDVVDRNRRTVCVCILHNNATFPLSRRGTALFANAQTRTYNVWYSNESAKRSIPINF</sequence>
<evidence type="ECO:0000256" key="1">
    <source>
        <dbReference type="SAM" id="MobiDB-lite"/>
    </source>
</evidence>
<proteinExistence type="predicted"/>
<evidence type="ECO:0000313" key="2">
    <source>
        <dbReference type="EMBL" id="KAL3384407.1"/>
    </source>
</evidence>
<reference evidence="2 3" key="1">
    <citation type="journal article" date="2024" name="bioRxiv">
        <title>A reference genome for Trichogramma kaykai: A tiny desert-dwelling parasitoid wasp with competing sex-ratio distorters.</title>
        <authorList>
            <person name="Culotta J."/>
            <person name="Lindsey A.R."/>
        </authorList>
    </citation>
    <scope>NUCLEOTIDE SEQUENCE [LARGE SCALE GENOMIC DNA]</scope>
    <source>
        <strain evidence="2 3">KSX58</strain>
    </source>
</reference>
<gene>
    <name evidence="2" type="ORF">TKK_019805</name>
</gene>
<name>A0ABD2VV34_9HYME</name>
<dbReference type="Proteomes" id="UP001627154">
    <property type="component" value="Unassembled WGS sequence"/>
</dbReference>
<feature type="region of interest" description="Disordered" evidence="1">
    <location>
        <begin position="1"/>
        <end position="20"/>
    </location>
</feature>
<protein>
    <submittedName>
        <fullName evidence="2">Uncharacterized protein</fullName>
    </submittedName>
</protein>
<accession>A0ABD2VV34</accession>
<evidence type="ECO:0000313" key="3">
    <source>
        <dbReference type="Proteomes" id="UP001627154"/>
    </source>
</evidence>